<dbReference type="EC" id="5.1.1.7" evidence="3"/>
<protein>
    <recommendedName>
        <fullName evidence="3">diaminopimelate epimerase</fullName>
        <ecNumber evidence="3">5.1.1.7</ecNumber>
    </recommendedName>
</protein>
<comment type="caution">
    <text evidence="8">The sequence shown here is derived from an EMBL/GenBank/DDBJ whole genome shotgun (WGS) entry which is preliminary data.</text>
</comment>
<dbReference type="Pfam" id="PF01678">
    <property type="entry name" value="DAP_epimerase"/>
    <property type="match status" value="2"/>
</dbReference>
<dbReference type="PANTHER" id="PTHR31689:SF0">
    <property type="entry name" value="DIAMINOPIMELATE EPIMERASE"/>
    <property type="match status" value="1"/>
</dbReference>
<reference evidence="8" key="1">
    <citation type="journal article" date="2014" name="Front. Microbiol.">
        <title>High frequency of phylogenetically diverse reductive dehalogenase-homologous genes in deep subseafloor sedimentary metagenomes.</title>
        <authorList>
            <person name="Kawai M."/>
            <person name="Futagami T."/>
            <person name="Toyoda A."/>
            <person name="Takaki Y."/>
            <person name="Nishi S."/>
            <person name="Hori S."/>
            <person name="Arai W."/>
            <person name="Tsubouchi T."/>
            <person name="Morono Y."/>
            <person name="Uchiyama I."/>
            <person name="Ito T."/>
            <person name="Fujiyama A."/>
            <person name="Inagaki F."/>
            <person name="Takami H."/>
        </authorList>
    </citation>
    <scope>NUCLEOTIDE SEQUENCE</scope>
    <source>
        <strain evidence="8">Expedition CK06-06</strain>
    </source>
</reference>
<evidence type="ECO:0000256" key="7">
    <source>
        <dbReference type="ARBA" id="ARBA00051712"/>
    </source>
</evidence>
<dbReference type="NCBIfam" id="TIGR00652">
    <property type="entry name" value="DapF"/>
    <property type="match status" value="1"/>
</dbReference>
<evidence type="ECO:0000256" key="6">
    <source>
        <dbReference type="ARBA" id="ARBA00023235"/>
    </source>
</evidence>
<evidence type="ECO:0000256" key="2">
    <source>
        <dbReference type="ARBA" id="ARBA00010219"/>
    </source>
</evidence>
<dbReference type="SUPFAM" id="SSF54506">
    <property type="entry name" value="Diaminopimelate epimerase-like"/>
    <property type="match status" value="2"/>
</dbReference>
<comment type="similarity">
    <text evidence="2">Belongs to the diaminopimelate epimerase family.</text>
</comment>
<dbReference type="AlphaFoldDB" id="X1D4J7"/>
<evidence type="ECO:0000313" key="8">
    <source>
        <dbReference type="EMBL" id="GAH15127.1"/>
    </source>
</evidence>
<gene>
    <name evidence="8" type="ORF">S01H4_54714</name>
</gene>
<dbReference type="InterPro" id="IPR018510">
    <property type="entry name" value="DAP_epimerase_AS"/>
</dbReference>
<comment type="pathway">
    <text evidence="1">Amino-acid biosynthesis; L-lysine biosynthesis via DAP pathway; DL-2,6-diaminopimelate from LL-2,6-diaminopimelate: step 1/1.</text>
</comment>
<keyword evidence="5" id="KW-0457">Lysine biosynthesis</keyword>
<proteinExistence type="inferred from homology"/>
<dbReference type="UniPathway" id="UPA00034">
    <property type="reaction ID" value="UER00025"/>
</dbReference>
<dbReference type="Gene3D" id="3.10.310.10">
    <property type="entry name" value="Diaminopimelate Epimerase, Chain A, domain 1"/>
    <property type="match status" value="2"/>
</dbReference>
<accession>X1D4J7</accession>
<dbReference type="EMBL" id="BART01031505">
    <property type="protein sequence ID" value="GAH15127.1"/>
    <property type="molecule type" value="Genomic_DNA"/>
</dbReference>
<dbReference type="GO" id="GO:0009089">
    <property type="term" value="P:lysine biosynthetic process via diaminopimelate"/>
    <property type="evidence" value="ECO:0007669"/>
    <property type="project" value="UniProtKB-UniPathway"/>
</dbReference>
<feature type="non-terminal residue" evidence="8">
    <location>
        <position position="254"/>
    </location>
</feature>
<feature type="non-terminal residue" evidence="8">
    <location>
        <position position="1"/>
    </location>
</feature>
<name>X1D4J7_9ZZZZ</name>
<dbReference type="GO" id="GO:0005829">
    <property type="term" value="C:cytosol"/>
    <property type="evidence" value="ECO:0007669"/>
    <property type="project" value="TreeGrafter"/>
</dbReference>
<dbReference type="PROSITE" id="PS01326">
    <property type="entry name" value="DAP_EPIMERASE"/>
    <property type="match status" value="1"/>
</dbReference>
<keyword evidence="4" id="KW-0028">Amino-acid biosynthesis</keyword>
<evidence type="ECO:0000256" key="3">
    <source>
        <dbReference type="ARBA" id="ARBA00013080"/>
    </source>
</evidence>
<dbReference type="GO" id="GO:0008837">
    <property type="term" value="F:diaminopimelate epimerase activity"/>
    <property type="evidence" value="ECO:0007669"/>
    <property type="project" value="UniProtKB-EC"/>
</dbReference>
<comment type="catalytic activity">
    <reaction evidence="7">
        <text>(2S,6S)-2,6-diaminopimelate = meso-2,6-diaminopimelate</text>
        <dbReference type="Rhea" id="RHEA:15393"/>
        <dbReference type="ChEBI" id="CHEBI:57609"/>
        <dbReference type="ChEBI" id="CHEBI:57791"/>
        <dbReference type="EC" id="5.1.1.7"/>
    </reaction>
</comment>
<dbReference type="HAMAP" id="MF_00197">
    <property type="entry name" value="DAP_epimerase"/>
    <property type="match status" value="1"/>
</dbReference>
<organism evidence="8">
    <name type="scientific">marine sediment metagenome</name>
    <dbReference type="NCBI Taxonomy" id="412755"/>
    <lineage>
        <taxon>unclassified sequences</taxon>
        <taxon>metagenomes</taxon>
        <taxon>ecological metagenomes</taxon>
    </lineage>
</organism>
<keyword evidence="6" id="KW-0413">Isomerase</keyword>
<dbReference type="InterPro" id="IPR001653">
    <property type="entry name" value="DAP_epimerase_DapF"/>
</dbReference>
<evidence type="ECO:0000256" key="5">
    <source>
        <dbReference type="ARBA" id="ARBA00023154"/>
    </source>
</evidence>
<evidence type="ECO:0000256" key="4">
    <source>
        <dbReference type="ARBA" id="ARBA00022605"/>
    </source>
</evidence>
<evidence type="ECO:0000256" key="1">
    <source>
        <dbReference type="ARBA" id="ARBA00005196"/>
    </source>
</evidence>
<sequence length="254" mass="28189">INDIKWNIPENKKSKLAKTLCEIHFSIGADGLIFVGDSKQADIKMRIFNNDGSEAEMCGNGIRCFSKYVYEKNIVKKEEISIETLKGVMGAKLVIDEEFVRRVQIDMGPPILNCEEIPVTSEGISNKCVNETIVVLDKIFNFTAVSMGNPHAVIFVKEQLNDDELNMYGSNIEDNERFPNKTNVEFVKIITEEECILRVFERSVGITKSCGTGACASVVAGTILGILKKKTPITVHNDGGDLRITYSGKTVLME</sequence>
<dbReference type="PANTHER" id="PTHR31689">
    <property type="entry name" value="DIAMINOPIMELATE EPIMERASE, CHLOROPLASTIC"/>
    <property type="match status" value="1"/>
</dbReference>